<dbReference type="Proteomes" id="UP000224080">
    <property type="component" value="Unassembled WGS sequence"/>
</dbReference>
<feature type="region of interest" description="Disordered" evidence="1">
    <location>
        <begin position="47"/>
        <end position="82"/>
    </location>
</feature>
<feature type="region of interest" description="Disordered" evidence="1">
    <location>
        <begin position="1"/>
        <end position="29"/>
    </location>
</feature>
<sequence>MAPASVVSAGQQGGRGKKRPAADELEGEQRRLAKKFGLLHIAQPSSIPAPILSSQNDSPHTSPALPQPTYGPGADQRPVPVAAGPDEFMQVDETKHRVYIHDLDSEIAEIEAHENSANNNNNIPFLRGDIEKRVMGVPKSVLGTSASSNSGGSKSMPSANNALVLYRLPSSLSVPEVQDGVRMAAIEARERARARAEAAAAAAAAVEKEKAREMEMEQELEEEQRDQGMVISRNGSSLDLLASSTSATLPSPEPLDLDSPYDAEPMEIE</sequence>
<comment type="caution">
    <text evidence="2">The sequence shown here is derived from an EMBL/GenBank/DDBJ whole genome shotgun (WGS) entry which is preliminary data.</text>
</comment>
<protein>
    <submittedName>
        <fullName evidence="2">Uncharacterized protein</fullName>
    </submittedName>
</protein>
<accession>A0A2B7XH21</accession>
<proteinExistence type="predicted"/>
<keyword evidence="3" id="KW-1185">Reference proteome</keyword>
<feature type="region of interest" description="Disordered" evidence="1">
    <location>
        <begin position="200"/>
        <end position="269"/>
    </location>
</feature>
<reference evidence="2 3" key="1">
    <citation type="submission" date="2017-10" db="EMBL/GenBank/DDBJ databases">
        <title>Comparative genomics in systemic dimorphic fungi from Ajellomycetaceae.</title>
        <authorList>
            <person name="Munoz J.F."/>
            <person name="Mcewen J.G."/>
            <person name="Clay O.K."/>
            <person name="Cuomo C.A."/>
        </authorList>
    </citation>
    <scope>NUCLEOTIDE SEQUENCE [LARGE SCALE GENOMIC DNA]</scope>
    <source>
        <strain evidence="2 3">UAMH130</strain>
    </source>
</reference>
<dbReference type="Pfam" id="PF20354">
    <property type="entry name" value="DUF6649"/>
    <property type="match status" value="1"/>
</dbReference>
<dbReference type="AlphaFoldDB" id="A0A2B7XH21"/>
<dbReference type="EMBL" id="PDNC01000011">
    <property type="protein sequence ID" value="PGH08002.1"/>
    <property type="molecule type" value="Genomic_DNA"/>
</dbReference>
<evidence type="ECO:0000313" key="3">
    <source>
        <dbReference type="Proteomes" id="UP000224080"/>
    </source>
</evidence>
<organism evidence="2 3">
    <name type="scientific">Blastomyces parvus</name>
    <dbReference type="NCBI Taxonomy" id="2060905"/>
    <lineage>
        <taxon>Eukaryota</taxon>
        <taxon>Fungi</taxon>
        <taxon>Dikarya</taxon>
        <taxon>Ascomycota</taxon>
        <taxon>Pezizomycotina</taxon>
        <taxon>Eurotiomycetes</taxon>
        <taxon>Eurotiomycetidae</taxon>
        <taxon>Onygenales</taxon>
        <taxon>Ajellomycetaceae</taxon>
        <taxon>Blastomyces</taxon>
    </lineage>
</organism>
<feature type="compositionally biased region" description="Acidic residues" evidence="1">
    <location>
        <begin position="255"/>
        <end position="269"/>
    </location>
</feature>
<name>A0A2B7XH21_9EURO</name>
<gene>
    <name evidence="2" type="ORF">GX51_01442</name>
</gene>
<dbReference type="STRING" id="2060905.A0A2B7XH21"/>
<evidence type="ECO:0000313" key="2">
    <source>
        <dbReference type="EMBL" id="PGH08002.1"/>
    </source>
</evidence>
<feature type="compositionally biased region" description="Polar residues" evidence="1">
    <location>
        <begin position="52"/>
        <end position="61"/>
    </location>
</feature>
<dbReference type="InterPro" id="IPR046591">
    <property type="entry name" value="DUF6649"/>
</dbReference>
<dbReference type="OrthoDB" id="5345504at2759"/>
<evidence type="ECO:0000256" key="1">
    <source>
        <dbReference type="SAM" id="MobiDB-lite"/>
    </source>
</evidence>
<feature type="compositionally biased region" description="Low complexity" evidence="1">
    <location>
        <begin position="236"/>
        <end position="250"/>
    </location>
</feature>
<feature type="compositionally biased region" description="Basic and acidic residues" evidence="1">
    <location>
        <begin position="206"/>
        <end position="215"/>
    </location>
</feature>